<evidence type="ECO:0000313" key="2">
    <source>
        <dbReference type="EMBL" id="EAQ31921.1"/>
    </source>
</evidence>
<keyword evidence="3" id="KW-1185">Reference proteome</keyword>
<accession>A0ABP2CQB8</accession>
<dbReference type="EMBL" id="AAMX01000010">
    <property type="protein sequence ID" value="EAQ31921.1"/>
    <property type="molecule type" value="Genomic_DNA"/>
</dbReference>
<sequence length="185" mass="21133">MFRWFLIVSVLLITPRAFAVDEYSTASDGEKKLIKQIVEVLKLEPSTEVEKKIYDRIDFVFDTKNWNSYWLGYNDLESSKIKDPGVTFVEQYINTSDSGTFIIGFLYDKEAKQILVTSKQIRYASKDIALDAFKTTKADEEKFSVLHETANYALLQEKGKVSYSNFHIGGNAGIVVYIEQGIIDL</sequence>
<keyword evidence="1" id="KW-0732">Signal</keyword>
<reference evidence="2 3" key="1">
    <citation type="submission" date="2006-01" db="EMBL/GenBank/DDBJ databases">
        <authorList>
            <person name="Brettar I."/>
            <person name="Hofle M."/>
            <person name="Ferriera S."/>
            <person name="Johnson J."/>
            <person name="Kravitz S."/>
            <person name="Halpern A."/>
            <person name="Remington K."/>
            <person name="Beeson K."/>
            <person name="Tran B."/>
            <person name="Rogers Y.-H."/>
            <person name="Friedman R."/>
            <person name="Venter J.C."/>
        </authorList>
    </citation>
    <scope>NUCLEOTIDE SEQUENCE [LARGE SCALE GENOMIC DNA]</scope>
    <source>
        <strain evidence="2 3">OS145</strain>
    </source>
</reference>
<name>A0ABP2CQB8_9GAMM</name>
<evidence type="ECO:0000256" key="1">
    <source>
        <dbReference type="SAM" id="SignalP"/>
    </source>
</evidence>
<organism evidence="2 3">
    <name type="scientific">Idiomarina baltica OS145</name>
    <dbReference type="NCBI Taxonomy" id="314276"/>
    <lineage>
        <taxon>Bacteria</taxon>
        <taxon>Pseudomonadati</taxon>
        <taxon>Pseudomonadota</taxon>
        <taxon>Gammaproteobacteria</taxon>
        <taxon>Alteromonadales</taxon>
        <taxon>Idiomarinaceae</taxon>
        <taxon>Idiomarina</taxon>
    </lineage>
</organism>
<gene>
    <name evidence="2" type="ORF">OS145_11541</name>
</gene>
<comment type="caution">
    <text evidence="2">The sequence shown here is derived from an EMBL/GenBank/DDBJ whole genome shotgun (WGS) entry which is preliminary data.</text>
</comment>
<dbReference type="Proteomes" id="UP000016543">
    <property type="component" value="Unassembled WGS sequence"/>
</dbReference>
<protein>
    <submittedName>
        <fullName evidence="2">Uncharacterized protein</fullName>
    </submittedName>
</protein>
<dbReference type="RefSeq" id="WP_006954997.1">
    <property type="nucleotide sequence ID" value="NZ_CH672404.1"/>
</dbReference>
<feature type="chain" id="PRO_5045239381" evidence="1">
    <location>
        <begin position="20"/>
        <end position="185"/>
    </location>
</feature>
<proteinExistence type="predicted"/>
<evidence type="ECO:0000313" key="3">
    <source>
        <dbReference type="Proteomes" id="UP000016543"/>
    </source>
</evidence>
<feature type="signal peptide" evidence="1">
    <location>
        <begin position="1"/>
        <end position="19"/>
    </location>
</feature>